<evidence type="ECO:0000313" key="4">
    <source>
        <dbReference type="Proteomes" id="UP000824890"/>
    </source>
</evidence>
<accession>A0ABQ8A083</accession>
<keyword evidence="2" id="KW-1133">Transmembrane helix</keyword>
<feature type="transmembrane region" description="Helical" evidence="2">
    <location>
        <begin position="390"/>
        <end position="410"/>
    </location>
</feature>
<proteinExistence type="predicted"/>
<keyword evidence="2" id="KW-0472">Membrane</keyword>
<feature type="region of interest" description="Disordered" evidence="1">
    <location>
        <begin position="1"/>
        <end position="65"/>
    </location>
</feature>
<evidence type="ECO:0000256" key="2">
    <source>
        <dbReference type="SAM" id="Phobius"/>
    </source>
</evidence>
<gene>
    <name evidence="3" type="ORF">HID58_062025</name>
</gene>
<feature type="compositionally biased region" description="Basic and acidic residues" evidence="1">
    <location>
        <begin position="275"/>
        <end position="291"/>
    </location>
</feature>
<feature type="compositionally biased region" description="Basic and acidic residues" evidence="1">
    <location>
        <begin position="8"/>
        <end position="34"/>
    </location>
</feature>
<dbReference type="Proteomes" id="UP000824890">
    <property type="component" value="Unassembled WGS sequence"/>
</dbReference>
<comment type="caution">
    <text evidence="3">The sequence shown here is derived from an EMBL/GenBank/DDBJ whole genome shotgun (WGS) entry which is preliminary data.</text>
</comment>
<name>A0ABQ8A083_BRANA</name>
<protein>
    <submittedName>
        <fullName evidence="3">Uncharacterized protein</fullName>
    </submittedName>
</protein>
<feature type="region of interest" description="Disordered" evidence="1">
    <location>
        <begin position="275"/>
        <end position="303"/>
    </location>
</feature>
<feature type="transmembrane region" description="Helical" evidence="2">
    <location>
        <begin position="367"/>
        <end position="384"/>
    </location>
</feature>
<evidence type="ECO:0000313" key="3">
    <source>
        <dbReference type="EMBL" id="KAH0885929.1"/>
    </source>
</evidence>
<evidence type="ECO:0000256" key="1">
    <source>
        <dbReference type="SAM" id="MobiDB-lite"/>
    </source>
</evidence>
<keyword evidence="2" id="KW-0812">Transmembrane</keyword>
<sequence>KKSYGGGKKMERSSGGGSRKERSSGGGSRKERSSGGRISRKRSYGGGKKTERSSDGGLSRGEEEQVGGDAPLVFVNGVAATENMNHHFRFEVVSPMRSLLISPMILSTPINPLVVNACFSCSRSSLWTDLDLHRHLPPSSTSCLMTTLPKGKICSPLLWCDQGNISGKFRSDLARLEHFRCSAHDVQSLEAMKTLLAYSQNMFPPPSILSILCLRGHLSEASQHSLSITPPKSAIQISRQCSVLPSKLRFVQLEVNNPVKLSLVDRFIQTSSREGRERSFHTSSSSKERSPLRPNSLYSRDDPFPVSKTGKSYSFPNRLLSYRMVHLGPVDTTTSITMIVEVLEHVSKSRVTVAILKFRRLEGRSNFFMIVFACGTFVNPFNVISSSVKLVSLSIYRCVGLMLVLVVCMVHRGLSDNSSIIVISYLLN</sequence>
<organism evidence="3 4">
    <name type="scientific">Brassica napus</name>
    <name type="common">Rape</name>
    <dbReference type="NCBI Taxonomy" id="3708"/>
    <lineage>
        <taxon>Eukaryota</taxon>
        <taxon>Viridiplantae</taxon>
        <taxon>Streptophyta</taxon>
        <taxon>Embryophyta</taxon>
        <taxon>Tracheophyta</taxon>
        <taxon>Spermatophyta</taxon>
        <taxon>Magnoliopsida</taxon>
        <taxon>eudicotyledons</taxon>
        <taxon>Gunneridae</taxon>
        <taxon>Pentapetalae</taxon>
        <taxon>rosids</taxon>
        <taxon>malvids</taxon>
        <taxon>Brassicales</taxon>
        <taxon>Brassicaceae</taxon>
        <taxon>Brassiceae</taxon>
        <taxon>Brassica</taxon>
    </lineage>
</organism>
<dbReference type="EMBL" id="JAGKQM010000014">
    <property type="protein sequence ID" value="KAH0885929.1"/>
    <property type="molecule type" value="Genomic_DNA"/>
</dbReference>
<reference evidence="3 4" key="1">
    <citation type="submission" date="2021-05" db="EMBL/GenBank/DDBJ databases">
        <title>Genome Assembly of Synthetic Allotetraploid Brassica napus Reveals Homoeologous Exchanges between Subgenomes.</title>
        <authorList>
            <person name="Davis J.T."/>
        </authorList>
    </citation>
    <scope>NUCLEOTIDE SEQUENCE [LARGE SCALE GENOMIC DNA]</scope>
    <source>
        <strain evidence="4">cv. Da-Ae</strain>
        <tissue evidence="3">Seedling</tissue>
    </source>
</reference>
<keyword evidence="4" id="KW-1185">Reference proteome</keyword>
<feature type="non-terminal residue" evidence="3">
    <location>
        <position position="1"/>
    </location>
</feature>